<evidence type="ECO:0000256" key="1">
    <source>
        <dbReference type="SAM" id="MobiDB-lite"/>
    </source>
</evidence>
<feature type="region of interest" description="Disordered" evidence="1">
    <location>
        <begin position="115"/>
        <end position="152"/>
    </location>
</feature>
<comment type="caution">
    <text evidence="3">The sequence shown here is derived from an EMBL/GenBank/DDBJ whole genome shotgun (WGS) entry which is preliminary data.</text>
</comment>
<dbReference type="GO" id="GO:0003677">
    <property type="term" value="F:DNA binding"/>
    <property type="evidence" value="ECO:0007669"/>
    <property type="project" value="InterPro"/>
</dbReference>
<dbReference type="InterPro" id="IPR010982">
    <property type="entry name" value="Lambda_DNA-bd_dom_sf"/>
</dbReference>
<dbReference type="SMART" id="SM00530">
    <property type="entry name" value="HTH_XRE"/>
    <property type="match status" value="1"/>
</dbReference>
<protein>
    <submittedName>
        <fullName evidence="3">Helix-turn-helix transcriptional regulator</fullName>
    </submittedName>
</protein>
<feature type="compositionally biased region" description="Polar residues" evidence="1">
    <location>
        <begin position="115"/>
        <end position="126"/>
    </location>
</feature>
<dbReference type="CDD" id="cd00093">
    <property type="entry name" value="HTH_XRE"/>
    <property type="match status" value="1"/>
</dbReference>
<sequence length="184" mass="20730">MSLNTRISQLIEYTQLSLSEFADKVDVQRSSISHITSGRNKPSLDFLIKVKDTYPLLRWEWLIEGEGPMLEQESSTPTNQIPTPTSPADLFALINDENFGRTESEDTLQAVTSRMNFETPPESTELPQDRAQEATEHSQRLETNASANTLVSPNSKPLKRIILFFQDGSFESYEQQNIPHISGG</sequence>
<name>A0A930YVY1_9FLAO</name>
<proteinExistence type="predicted"/>
<reference evidence="3" key="1">
    <citation type="submission" date="2020-11" db="EMBL/GenBank/DDBJ databases">
        <title>Genome seq and assembly of Planobacterium sp.</title>
        <authorList>
            <person name="Chhetri G."/>
        </authorList>
    </citation>
    <scope>NUCLEOTIDE SEQUENCE</scope>
    <source>
        <strain evidence="3">GCR5</strain>
    </source>
</reference>
<evidence type="ECO:0000313" key="4">
    <source>
        <dbReference type="Proteomes" id="UP000694480"/>
    </source>
</evidence>
<evidence type="ECO:0000313" key="3">
    <source>
        <dbReference type="EMBL" id="MBF5027403.1"/>
    </source>
</evidence>
<dbReference type="EMBL" id="JADKYY010000006">
    <property type="protein sequence ID" value="MBF5027403.1"/>
    <property type="molecule type" value="Genomic_DNA"/>
</dbReference>
<gene>
    <name evidence="3" type="ORF">IC612_06280</name>
</gene>
<accession>A0A930YVY1</accession>
<feature type="compositionally biased region" description="Basic and acidic residues" evidence="1">
    <location>
        <begin position="127"/>
        <end position="140"/>
    </location>
</feature>
<dbReference type="Proteomes" id="UP000694480">
    <property type="component" value="Unassembled WGS sequence"/>
</dbReference>
<dbReference type="Pfam" id="PF01381">
    <property type="entry name" value="HTH_3"/>
    <property type="match status" value="1"/>
</dbReference>
<dbReference type="AlphaFoldDB" id="A0A930YVY1"/>
<dbReference type="SUPFAM" id="SSF47413">
    <property type="entry name" value="lambda repressor-like DNA-binding domains"/>
    <property type="match status" value="1"/>
</dbReference>
<evidence type="ECO:0000259" key="2">
    <source>
        <dbReference type="PROSITE" id="PS50943"/>
    </source>
</evidence>
<organism evidence="3 4">
    <name type="scientific">Planobacterium oryzisoli</name>
    <dbReference type="NCBI Taxonomy" id="2771435"/>
    <lineage>
        <taxon>Bacteria</taxon>
        <taxon>Pseudomonadati</taxon>
        <taxon>Bacteroidota</taxon>
        <taxon>Flavobacteriia</taxon>
        <taxon>Flavobacteriales</taxon>
        <taxon>Weeksellaceae</taxon>
        <taxon>Chryseobacterium group</taxon>
        <taxon>Chryseobacterium</taxon>
    </lineage>
</organism>
<dbReference type="InterPro" id="IPR001387">
    <property type="entry name" value="Cro/C1-type_HTH"/>
</dbReference>
<dbReference type="PROSITE" id="PS50943">
    <property type="entry name" value="HTH_CROC1"/>
    <property type="match status" value="1"/>
</dbReference>
<dbReference type="RefSeq" id="WP_194739333.1">
    <property type="nucleotide sequence ID" value="NZ_JADKYY010000006.1"/>
</dbReference>
<dbReference type="Gene3D" id="1.10.260.40">
    <property type="entry name" value="lambda repressor-like DNA-binding domains"/>
    <property type="match status" value="1"/>
</dbReference>
<feature type="domain" description="HTH cro/C1-type" evidence="2">
    <location>
        <begin position="7"/>
        <end position="62"/>
    </location>
</feature>
<keyword evidence="4" id="KW-1185">Reference proteome</keyword>
<feature type="compositionally biased region" description="Polar residues" evidence="1">
    <location>
        <begin position="141"/>
        <end position="152"/>
    </location>
</feature>